<dbReference type="InterPro" id="IPR036188">
    <property type="entry name" value="FAD/NAD-bd_sf"/>
</dbReference>
<dbReference type="GO" id="GO:0071949">
    <property type="term" value="F:FAD binding"/>
    <property type="evidence" value="ECO:0007669"/>
    <property type="project" value="InterPro"/>
</dbReference>
<dbReference type="SUPFAM" id="SSF54373">
    <property type="entry name" value="FAD-linked reductases, C-terminal domain"/>
    <property type="match status" value="1"/>
</dbReference>
<evidence type="ECO:0000313" key="6">
    <source>
        <dbReference type="Proteomes" id="UP000308652"/>
    </source>
</evidence>
<dbReference type="EMBL" id="ML213590">
    <property type="protein sequence ID" value="TFK44427.1"/>
    <property type="molecule type" value="Genomic_DNA"/>
</dbReference>
<organism evidence="5 6">
    <name type="scientific">Crucibulum laeve</name>
    <dbReference type="NCBI Taxonomy" id="68775"/>
    <lineage>
        <taxon>Eukaryota</taxon>
        <taxon>Fungi</taxon>
        <taxon>Dikarya</taxon>
        <taxon>Basidiomycota</taxon>
        <taxon>Agaricomycotina</taxon>
        <taxon>Agaricomycetes</taxon>
        <taxon>Agaricomycetidae</taxon>
        <taxon>Agaricales</taxon>
        <taxon>Agaricineae</taxon>
        <taxon>Nidulariaceae</taxon>
        <taxon>Crucibulum</taxon>
    </lineage>
</organism>
<keyword evidence="2" id="KW-0274">FAD</keyword>
<feature type="domain" description="FAD-binding" evidence="4">
    <location>
        <begin position="8"/>
        <end position="178"/>
    </location>
</feature>
<sequence length="438" mass="48116">MVKTSSKLRVAICGGGISGLCLALALARYSHVQVDLYEATDRFKEIGAGVMIWSRTWEILNLMGLADAFSRIAHAPPNGSIGIGFDYRRSDQPKEGFRFQLVEMPYGCIRFHRAAFLDVFVDHLPPGVAHFGKRVVSYSESATVGGGPIIVHFADNTTATCDVLVGCDGIKSTVRAQLFRTKAQKEQLPELLRYIDPVWSGTIAYRGLIPVGNIPNHADGSLHTTIHSPMMYCGKGKHVVSYSISQGDIVNVVTFASQPEKNGTPYIGEWVTDCSKQELLECYSNWEPEVEELLKCIENPTRWAIHHLRPLPLYVSNRVVLVGDAAHAMTPHQGAGAGQAIEDAFILAELLAKAKLENVYAALDAYEKVRLPVANGVLRGSYESGMMYEFNSSLGEKYESLGPAIQRQWDWISSTSVEDDVVRALHLFKTASSGAVKL</sequence>
<dbReference type="GO" id="GO:0016491">
    <property type="term" value="F:oxidoreductase activity"/>
    <property type="evidence" value="ECO:0007669"/>
    <property type="project" value="UniProtKB-KW"/>
</dbReference>
<dbReference type="PANTHER" id="PTHR46720">
    <property type="entry name" value="HYDROXYLASE, PUTATIVE (AFU_ORTHOLOGUE AFUA_3G01460)-RELATED"/>
    <property type="match status" value="1"/>
</dbReference>
<dbReference type="Pfam" id="PF01494">
    <property type="entry name" value="FAD_binding_3"/>
    <property type="match status" value="2"/>
</dbReference>
<evidence type="ECO:0000256" key="2">
    <source>
        <dbReference type="ARBA" id="ARBA00022827"/>
    </source>
</evidence>
<protein>
    <submittedName>
        <fullName evidence="5">FAD/NAD-P-binding domain-containing protein</fullName>
    </submittedName>
</protein>
<name>A0A5C3MHM5_9AGAR</name>
<dbReference type="InterPro" id="IPR002938">
    <property type="entry name" value="FAD-bd"/>
</dbReference>
<keyword evidence="3" id="KW-0560">Oxidoreductase</keyword>
<dbReference type="GO" id="GO:0044550">
    <property type="term" value="P:secondary metabolite biosynthetic process"/>
    <property type="evidence" value="ECO:0007669"/>
    <property type="project" value="TreeGrafter"/>
</dbReference>
<dbReference type="PRINTS" id="PR00420">
    <property type="entry name" value="RNGMNOXGNASE"/>
</dbReference>
<dbReference type="OrthoDB" id="417877at2759"/>
<dbReference type="PANTHER" id="PTHR46720:SF3">
    <property type="entry name" value="FAD-BINDING DOMAIN-CONTAINING PROTEIN-RELATED"/>
    <property type="match status" value="1"/>
</dbReference>
<keyword evidence="1" id="KW-0285">Flavoprotein</keyword>
<evidence type="ECO:0000259" key="4">
    <source>
        <dbReference type="Pfam" id="PF01494"/>
    </source>
</evidence>
<dbReference type="SUPFAM" id="SSF51905">
    <property type="entry name" value="FAD/NAD(P)-binding domain"/>
    <property type="match status" value="1"/>
</dbReference>
<gene>
    <name evidence="5" type="ORF">BDQ12DRAFT_701913</name>
</gene>
<keyword evidence="6" id="KW-1185">Reference proteome</keyword>
<evidence type="ECO:0000256" key="1">
    <source>
        <dbReference type="ARBA" id="ARBA00022630"/>
    </source>
</evidence>
<reference evidence="5 6" key="1">
    <citation type="journal article" date="2019" name="Nat. Ecol. Evol.">
        <title>Megaphylogeny resolves global patterns of mushroom evolution.</title>
        <authorList>
            <person name="Varga T."/>
            <person name="Krizsan K."/>
            <person name="Foldi C."/>
            <person name="Dima B."/>
            <person name="Sanchez-Garcia M."/>
            <person name="Sanchez-Ramirez S."/>
            <person name="Szollosi G.J."/>
            <person name="Szarkandi J.G."/>
            <person name="Papp V."/>
            <person name="Albert L."/>
            <person name="Andreopoulos W."/>
            <person name="Angelini C."/>
            <person name="Antonin V."/>
            <person name="Barry K.W."/>
            <person name="Bougher N.L."/>
            <person name="Buchanan P."/>
            <person name="Buyck B."/>
            <person name="Bense V."/>
            <person name="Catcheside P."/>
            <person name="Chovatia M."/>
            <person name="Cooper J."/>
            <person name="Damon W."/>
            <person name="Desjardin D."/>
            <person name="Finy P."/>
            <person name="Geml J."/>
            <person name="Haridas S."/>
            <person name="Hughes K."/>
            <person name="Justo A."/>
            <person name="Karasinski D."/>
            <person name="Kautmanova I."/>
            <person name="Kiss B."/>
            <person name="Kocsube S."/>
            <person name="Kotiranta H."/>
            <person name="LaButti K.M."/>
            <person name="Lechner B.E."/>
            <person name="Liimatainen K."/>
            <person name="Lipzen A."/>
            <person name="Lukacs Z."/>
            <person name="Mihaltcheva S."/>
            <person name="Morgado L.N."/>
            <person name="Niskanen T."/>
            <person name="Noordeloos M.E."/>
            <person name="Ohm R.A."/>
            <person name="Ortiz-Santana B."/>
            <person name="Ovrebo C."/>
            <person name="Racz N."/>
            <person name="Riley R."/>
            <person name="Savchenko A."/>
            <person name="Shiryaev A."/>
            <person name="Soop K."/>
            <person name="Spirin V."/>
            <person name="Szebenyi C."/>
            <person name="Tomsovsky M."/>
            <person name="Tulloss R.E."/>
            <person name="Uehling J."/>
            <person name="Grigoriev I.V."/>
            <person name="Vagvolgyi C."/>
            <person name="Papp T."/>
            <person name="Martin F.M."/>
            <person name="Miettinen O."/>
            <person name="Hibbett D.S."/>
            <person name="Nagy L.G."/>
        </authorList>
    </citation>
    <scope>NUCLEOTIDE SEQUENCE [LARGE SCALE GENOMIC DNA]</scope>
    <source>
        <strain evidence="5 6">CBS 166.37</strain>
    </source>
</reference>
<accession>A0A5C3MHM5</accession>
<evidence type="ECO:0000256" key="3">
    <source>
        <dbReference type="ARBA" id="ARBA00023002"/>
    </source>
</evidence>
<feature type="domain" description="FAD-binding" evidence="4">
    <location>
        <begin position="313"/>
        <end position="379"/>
    </location>
</feature>
<dbReference type="Gene3D" id="3.50.50.60">
    <property type="entry name" value="FAD/NAD(P)-binding domain"/>
    <property type="match status" value="1"/>
</dbReference>
<evidence type="ECO:0000313" key="5">
    <source>
        <dbReference type="EMBL" id="TFK44427.1"/>
    </source>
</evidence>
<dbReference type="InterPro" id="IPR051104">
    <property type="entry name" value="FAD_monoxygenase"/>
</dbReference>
<dbReference type="AlphaFoldDB" id="A0A5C3MHM5"/>
<proteinExistence type="predicted"/>
<dbReference type="Proteomes" id="UP000308652">
    <property type="component" value="Unassembled WGS sequence"/>
</dbReference>
<dbReference type="STRING" id="68775.A0A5C3MHM5"/>